<reference evidence="2" key="1">
    <citation type="journal article" date="2019" name="Int. J. Syst. Evol. Microbiol.">
        <title>The Global Catalogue of Microorganisms (GCM) 10K type strain sequencing project: providing services to taxonomists for standard genome sequencing and annotation.</title>
        <authorList>
            <consortium name="The Broad Institute Genomics Platform"/>
            <consortium name="The Broad Institute Genome Sequencing Center for Infectious Disease"/>
            <person name="Wu L."/>
            <person name="Ma J."/>
        </authorList>
    </citation>
    <scope>NUCLEOTIDE SEQUENCE [LARGE SCALE GENOMIC DNA]</scope>
    <source>
        <strain evidence="2">CCUG 38813</strain>
    </source>
</reference>
<dbReference type="EMBL" id="JBHSMS010000073">
    <property type="protein sequence ID" value="MFC5513540.1"/>
    <property type="molecule type" value="Genomic_DNA"/>
</dbReference>
<gene>
    <name evidence="1" type="ORF">ACFPOU_20790</name>
</gene>
<evidence type="ECO:0000313" key="2">
    <source>
        <dbReference type="Proteomes" id="UP001596031"/>
    </source>
</evidence>
<organism evidence="1 2">
    <name type="scientific">Massilia jejuensis</name>
    <dbReference type="NCBI Taxonomy" id="648894"/>
    <lineage>
        <taxon>Bacteria</taxon>
        <taxon>Pseudomonadati</taxon>
        <taxon>Pseudomonadota</taxon>
        <taxon>Betaproteobacteria</taxon>
        <taxon>Burkholderiales</taxon>
        <taxon>Oxalobacteraceae</taxon>
        <taxon>Telluria group</taxon>
        <taxon>Massilia</taxon>
    </lineage>
</organism>
<proteinExistence type="predicted"/>
<accession>A0ABW0PM39</accession>
<protein>
    <submittedName>
        <fullName evidence="1">Uncharacterized protein</fullName>
    </submittedName>
</protein>
<comment type="caution">
    <text evidence="1">The sequence shown here is derived from an EMBL/GenBank/DDBJ whole genome shotgun (WGS) entry which is preliminary data.</text>
</comment>
<dbReference type="Proteomes" id="UP001596031">
    <property type="component" value="Unassembled WGS sequence"/>
</dbReference>
<dbReference type="RefSeq" id="WP_379725906.1">
    <property type="nucleotide sequence ID" value="NZ_JBHSMS010000073.1"/>
</dbReference>
<sequence>MAAKGGVVVPLNWCTFNEFDSIQHDTFTTEPALLKLLPNVYAVCIARRNSDPKAIVGGFFVRTSYTHDDPEFSDALAKAMYAVPEFRKFAPELHSFLPAKVSAPLNVTENEMLKVLFRQKLKFTTGGSA</sequence>
<keyword evidence="2" id="KW-1185">Reference proteome</keyword>
<name>A0ABW0PM39_9BURK</name>
<evidence type="ECO:0000313" key="1">
    <source>
        <dbReference type="EMBL" id="MFC5513540.1"/>
    </source>
</evidence>